<evidence type="ECO:0000256" key="5">
    <source>
        <dbReference type="ARBA" id="ARBA00022840"/>
    </source>
</evidence>
<accession>A0A9X4GZG4</accession>
<dbReference type="GO" id="GO:0005524">
    <property type="term" value="F:ATP binding"/>
    <property type="evidence" value="ECO:0007669"/>
    <property type="project" value="UniProtKB-UniRule"/>
</dbReference>
<dbReference type="PRINTS" id="PR00984">
    <property type="entry name" value="TRNASYNTHILE"/>
</dbReference>
<feature type="short sequence motif" description="'HIGH' region" evidence="10">
    <location>
        <begin position="57"/>
        <end position="67"/>
    </location>
</feature>
<evidence type="ECO:0000256" key="7">
    <source>
        <dbReference type="ARBA" id="ARBA00023146"/>
    </source>
</evidence>
<dbReference type="InterPro" id="IPR009080">
    <property type="entry name" value="tRNAsynth_Ia_anticodon-bd"/>
</dbReference>
<dbReference type="InterPro" id="IPR002300">
    <property type="entry name" value="aa-tRNA-synth_Ia"/>
</dbReference>
<dbReference type="CDD" id="cd00818">
    <property type="entry name" value="IleRS_core"/>
    <property type="match status" value="1"/>
</dbReference>
<dbReference type="PANTHER" id="PTHR42765">
    <property type="entry name" value="SOLEUCYL-TRNA SYNTHETASE"/>
    <property type="match status" value="1"/>
</dbReference>
<dbReference type="InterPro" id="IPR001412">
    <property type="entry name" value="aa-tRNA-synth_I_CS"/>
</dbReference>
<evidence type="ECO:0000259" key="12">
    <source>
        <dbReference type="Pfam" id="PF06827"/>
    </source>
</evidence>
<dbReference type="InterPro" id="IPR010663">
    <property type="entry name" value="Znf_FPG/IleRS"/>
</dbReference>
<protein>
    <recommendedName>
        <fullName evidence="10">Isoleucine--tRNA ligase</fullName>
        <ecNumber evidence="10">6.1.1.5</ecNumber>
    </recommendedName>
    <alternativeName>
        <fullName evidence="10">Isoleucyl-tRNA synthetase</fullName>
        <shortName evidence="10">IleRS</shortName>
    </alternativeName>
</protein>
<feature type="binding site" evidence="10">
    <location>
        <position position="901"/>
    </location>
    <ligand>
        <name>Zn(2+)</name>
        <dbReference type="ChEBI" id="CHEBI:29105"/>
    </ligand>
</feature>
<comment type="caution">
    <text evidence="14">The sequence shown here is derived from an EMBL/GenBank/DDBJ whole genome shotgun (WGS) entry which is preliminary data.</text>
</comment>
<proteinExistence type="inferred from homology"/>
<dbReference type="SUPFAM" id="SSF47323">
    <property type="entry name" value="Anticodon-binding domain of a subclass of class I aminoacyl-tRNA synthetases"/>
    <property type="match status" value="1"/>
</dbReference>
<feature type="binding site" evidence="10">
    <location>
        <position position="898"/>
    </location>
    <ligand>
        <name>Zn(2+)</name>
        <dbReference type="ChEBI" id="CHEBI:29105"/>
    </ligand>
</feature>
<keyword evidence="7 10" id="KW-0030">Aminoacyl-tRNA synthetase</keyword>
<gene>
    <name evidence="10 14" type="primary">ileS</name>
    <name evidence="14" type="ORF">L7E55_10435</name>
</gene>
<evidence type="ECO:0000313" key="14">
    <source>
        <dbReference type="EMBL" id="MDF9408767.1"/>
    </source>
</evidence>
<feature type="domain" description="Aminoacyl-tRNA synthetase class Ia" evidence="11">
    <location>
        <begin position="27"/>
        <end position="636"/>
    </location>
</feature>
<evidence type="ECO:0000259" key="13">
    <source>
        <dbReference type="Pfam" id="PF08264"/>
    </source>
</evidence>
<keyword evidence="15" id="KW-1185">Reference proteome</keyword>
<evidence type="ECO:0000256" key="4">
    <source>
        <dbReference type="ARBA" id="ARBA00022741"/>
    </source>
</evidence>
<name>A0A9X4GZG4_9FIRM</name>
<keyword evidence="10" id="KW-0479">Metal-binding</keyword>
<dbReference type="InterPro" id="IPR023585">
    <property type="entry name" value="Ile-tRNA-ligase_type1"/>
</dbReference>
<dbReference type="EMBL" id="JAKOAV010000018">
    <property type="protein sequence ID" value="MDF9408767.1"/>
    <property type="molecule type" value="Genomic_DNA"/>
</dbReference>
<dbReference type="InterPro" id="IPR013155">
    <property type="entry name" value="M/V/L/I-tRNA-synth_anticd-bd"/>
</dbReference>
<feature type="domain" description="Zinc finger FPG/IleRS-type" evidence="12">
    <location>
        <begin position="895"/>
        <end position="924"/>
    </location>
</feature>
<dbReference type="NCBIfam" id="TIGR00392">
    <property type="entry name" value="ileS"/>
    <property type="match status" value="1"/>
</dbReference>
<dbReference type="InterPro" id="IPR050081">
    <property type="entry name" value="Ile-tRNA_ligase"/>
</dbReference>
<feature type="short sequence motif" description="'KMSKS' region" evidence="10">
    <location>
        <begin position="599"/>
        <end position="603"/>
    </location>
</feature>
<comment type="similarity">
    <text evidence="1 10">Belongs to the class-I aminoacyl-tRNA synthetase family. IleS type 1 subfamily.</text>
</comment>
<keyword evidence="10" id="KW-0862">Zinc</keyword>
<dbReference type="Proteomes" id="UP001154312">
    <property type="component" value="Unassembled WGS sequence"/>
</dbReference>
<dbReference type="CDD" id="cd07960">
    <property type="entry name" value="Anticodon_Ia_Ile_BEm"/>
    <property type="match status" value="1"/>
</dbReference>
<dbReference type="Pfam" id="PF06827">
    <property type="entry name" value="zf-FPG_IleRS"/>
    <property type="match status" value="1"/>
</dbReference>
<evidence type="ECO:0000256" key="10">
    <source>
        <dbReference type="HAMAP-Rule" id="MF_02002"/>
    </source>
</evidence>
<dbReference type="Pfam" id="PF08264">
    <property type="entry name" value="Anticodon_1"/>
    <property type="match status" value="1"/>
</dbReference>
<dbReference type="RefSeq" id="WP_277444149.1">
    <property type="nucleotide sequence ID" value="NZ_JAKOAV010000018.1"/>
</dbReference>
<evidence type="ECO:0000256" key="9">
    <source>
        <dbReference type="ARBA" id="ARBA00048359"/>
    </source>
</evidence>
<comment type="cofactor">
    <cofactor evidence="10">
        <name>Zn(2+)</name>
        <dbReference type="ChEBI" id="CHEBI:29105"/>
    </cofactor>
    <text evidence="10">Binds 1 zinc ion per subunit.</text>
</comment>
<dbReference type="PANTHER" id="PTHR42765:SF1">
    <property type="entry name" value="ISOLEUCINE--TRNA LIGASE, MITOCHONDRIAL"/>
    <property type="match status" value="1"/>
</dbReference>
<feature type="binding site" evidence="10">
    <location>
        <position position="602"/>
    </location>
    <ligand>
        <name>ATP</name>
        <dbReference type="ChEBI" id="CHEBI:30616"/>
    </ligand>
</feature>
<dbReference type="SUPFAM" id="SSF52374">
    <property type="entry name" value="Nucleotidylyl transferase"/>
    <property type="match status" value="1"/>
</dbReference>
<dbReference type="FunFam" id="1.10.730.20:FF:000001">
    <property type="entry name" value="Isoleucine--tRNA ligase"/>
    <property type="match status" value="1"/>
</dbReference>
<dbReference type="GO" id="GO:0000049">
    <property type="term" value="F:tRNA binding"/>
    <property type="evidence" value="ECO:0007669"/>
    <property type="project" value="InterPro"/>
</dbReference>
<evidence type="ECO:0000256" key="6">
    <source>
        <dbReference type="ARBA" id="ARBA00022917"/>
    </source>
</evidence>
<evidence type="ECO:0000256" key="2">
    <source>
        <dbReference type="ARBA" id="ARBA00022490"/>
    </source>
</evidence>
<comment type="function">
    <text evidence="8 10">Catalyzes the attachment of isoleucine to tRNA(Ile). As IleRS can inadvertently accommodate and process structurally similar amino acids such as valine, to avoid such errors it has two additional distinct tRNA(Ile)-dependent editing activities. One activity is designated as 'pretransfer' editing and involves the hydrolysis of activated Val-AMP. The other activity is designated 'posttransfer' editing and involves deacylation of mischarged Val-tRNA(Ile).</text>
</comment>
<evidence type="ECO:0000256" key="8">
    <source>
        <dbReference type="ARBA" id="ARBA00025217"/>
    </source>
</evidence>
<organism evidence="14 15">
    <name type="scientific">Pelotomaculum isophthalicicum JI</name>
    <dbReference type="NCBI Taxonomy" id="947010"/>
    <lineage>
        <taxon>Bacteria</taxon>
        <taxon>Bacillati</taxon>
        <taxon>Bacillota</taxon>
        <taxon>Clostridia</taxon>
        <taxon>Eubacteriales</taxon>
        <taxon>Desulfotomaculaceae</taxon>
        <taxon>Pelotomaculum</taxon>
    </lineage>
</organism>
<dbReference type="Gene3D" id="1.10.10.830">
    <property type="entry name" value="Ile-tRNA synthetase CP2 domain-like"/>
    <property type="match status" value="1"/>
</dbReference>
<dbReference type="Gene3D" id="3.40.50.620">
    <property type="entry name" value="HUPs"/>
    <property type="match status" value="2"/>
</dbReference>
<keyword evidence="3 10" id="KW-0436">Ligase</keyword>
<dbReference type="InterPro" id="IPR014729">
    <property type="entry name" value="Rossmann-like_a/b/a_fold"/>
</dbReference>
<dbReference type="Gene3D" id="3.90.740.10">
    <property type="entry name" value="Valyl/Leucyl/Isoleucyl-tRNA synthetase, editing domain"/>
    <property type="match status" value="1"/>
</dbReference>
<dbReference type="FunFam" id="3.40.50.620:FF:000152">
    <property type="entry name" value="Isoleucine--tRNA ligase"/>
    <property type="match status" value="1"/>
</dbReference>
<comment type="subcellular location">
    <subcellularLocation>
        <location evidence="10">Cytoplasm</location>
    </subcellularLocation>
</comment>
<dbReference type="PROSITE" id="PS00178">
    <property type="entry name" value="AA_TRNA_LIGASE_I"/>
    <property type="match status" value="1"/>
</dbReference>
<evidence type="ECO:0000256" key="1">
    <source>
        <dbReference type="ARBA" id="ARBA00006887"/>
    </source>
</evidence>
<keyword evidence="5 10" id="KW-0067">ATP-binding</keyword>
<feature type="binding site" evidence="10">
    <location>
        <position position="558"/>
    </location>
    <ligand>
        <name>L-isoleucyl-5'-AMP</name>
        <dbReference type="ChEBI" id="CHEBI:178002"/>
    </ligand>
</feature>
<dbReference type="GO" id="GO:0005829">
    <property type="term" value="C:cytosol"/>
    <property type="evidence" value="ECO:0007669"/>
    <property type="project" value="TreeGrafter"/>
</dbReference>
<feature type="domain" description="Methionyl/Valyl/Leucyl/Isoleucyl-tRNA synthetase anticodon-binding" evidence="13">
    <location>
        <begin position="682"/>
        <end position="837"/>
    </location>
</feature>
<dbReference type="InterPro" id="IPR002301">
    <property type="entry name" value="Ile-tRNA-ligase"/>
</dbReference>
<dbReference type="InterPro" id="IPR009008">
    <property type="entry name" value="Val/Leu/Ile-tRNA-synth_edit"/>
</dbReference>
<dbReference type="GO" id="GO:0006428">
    <property type="term" value="P:isoleucyl-tRNA aminoacylation"/>
    <property type="evidence" value="ECO:0007669"/>
    <property type="project" value="UniProtKB-UniRule"/>
</dbReference>
<evidence type="ECO:0000256" key="3">
    <source>
        <dbReference type="ARBA" id="ARBA00022598"/>
    </source>
</evidence>
<dbReference type="HAMAP" id="MF_02002">
    <property type="entry name" value="Ile_tRNA_synth_type1"/>
    <property type="match status" value="1"/>
</dbReference>
<dbReference type="FunFam" id="3.90.740.10:FF:000006">
    <property type="entry name" value="Isoleucine--tRNA ligase"/>
    <property type="match status" value="1"/>
</dbReference>
<keyword evidence="4 10" id="KW-0547">Nucleotide-binding</keyword>
<evidence type="ECO:0000259" key="11">
    <source>
        <dbReference type="Pfam" id="PF00133"/>
    </source>
</evidence>
<dbReference type="InterPro" id="IPR033708">
    <property type="entry name" value="Anticodon_Ile_BEm"/>
</dbReference>
<dbReference type="Pfam" id="PF00133">
    <property type="entry name" value="tRNA-synt_1"/>
    <property type="match status" value="1"/>
</dbReference>
<sequence>MDYSKTLNLPKTDFPMRANLAERELEFLKFWDEIDIYHQVQKKNSGRPKFILHDGPPYANGHIHLGHVLNKVLKDIVVKFHSMTGHDAPFVPGWDTHGLPIEQEAIKAFGLKRHNIDSVEFRKKCKDFALKFVDIQRDEFIRLGVRGEWDKPYLTLMPNFEARQIGVFGEMAKKGYIYKGLKPVYWCAACETALAEAEVEYGDDESASIYVRFPVKDGKGVLPEENTYVVIWTTTPWTLPANVAICLHPDFEYVMVKVNEDKYVVAKELKDSFLEIIGAENAGVVKEFKGSDLERVECAHPFVDRTSLLILGDLVTLEQGTGCVHIAPGHGMEDYEVGKQYNLPVLSPVDGKGHFTDEAGIFAGQFYLDGNKAVLEELERRGHLLKYATFRHSYPHCWRCKKPVLFRATEQWFASIDGFRQEALADIRKVRWIPEWGEERIYNMVANRSDWCISRQRTWGVPIPIFYCNSCGKDLINDETISHLQALFREHGSDIWFAREAGDLLPPGTKCAQCGSTDFTKETDIMDVWFDSGTSHMGVLDEQSVWPDLCWPADLYLEGSDQHRGWFNSSLSTSVAVTGQPPYRAVLTHGFVVDEQGRKQSKSLGNVVDPLKVIKQMGADILRLWVSSADYRSDLAASPNILKQITEAYRKMRNTCRFLLGNLYDFDPAKDTVKYEQLPEIDRWALLKLQKLIRRVIAGYQNYEYHVVHHAIHGFCAVDMSALYLDMIKDRLYTAPAGSAERRAAQTVLYEILTVLVRLLVPVLAFTSEEIWRYVPGDKGGAVSVQLTDMPEVKEEYMDDDLDQKWERLLAVRGEVTKALEVARRDKVIGNSLEASVNLYADDELFSFLEPELLELPIIFIVSGVALNRLNEAPENAKRPENLPELAISIQPAGGQKCERCWMYHEGVGEDADHPTICPRCAEVVKSNDSVVSSL</sequence>
<keyword evidence="2 10" id="KW-0963">Cytoplasm</keyword>
<dbReference type="SUPFAM" id="SSF50677">
    <property type="entry name" value="ValRS/IleRS/LeuRS editing domain"/>
    <property type="match status" value="1"/>
</dbReference>
<dbReference type="AlphaFoldDB" id="A0A9X4GZG4"/>
<comment type="subunit">
    <text evidence="10">Monomer.</text>
</comment>
<keyword evidence="6 10" id="KW-0648">Protein biosynthesis</keyword>
<dbReference type="GO" id="GO:0002161">
    <property type="term" value="F:aminoacyl-tRNA deacylase activity"/>
    <property type="evidence" value="ECO:0007669"/>
    <property type="project" value="InterPro"/>
</dbReference>
<feature type="binding site" evidence="10">
    <location>
        <position position="921"/>
    </location>
    <ligand>
        <name>Zn(2+)</name>
        <dbReference type="ChEBI" id="CHEBI:29105"/>
    </ligand>
</feature>
<dbReference type="EC" id="6.1.1.5" evidence="10"/>
<dbReference type="Gene3D" id="1.10.730.20">
    <property type="match status" value="1"/>
</dbReference>
<dbReference type="GO" id="GO:0004822">
    <property type="term" value="F:isoleucine-tRNA ligase activity"/>
    <property type="evidence" value="ECO:0007669"/>
    <property type="project" value="UniProtKB-UniRule"/>
</dbReference>
<reference evidence="14" key="1">
    <citation type="submission" date="2022-02" db="EMBL/GenBank/DDBJ databases">
        <authorList>
            <person name="Leng L."/>
        </authorList>
    </citation>
    <scope>NUCLEOTIDE SEQUENCE</scope>
    <source>
        <strain evidence="14">JI</strain>
    </source>
</reference>
<evidence type="ECO:0000313" key="15">
    <source>
        <dbReference type="Proteomes" id="UP001154312"/>
    </source>
</evidence>
<feature type="binding site" evidence="10">
    <location>
        <position position="918"/>
    </location>
    <ligand>
        <name>Zn(2+)</name>
        <dbReference type="ChEBI" id="CHEBI:29105"/>
    </ligand>
</feature>
<comment type="domain">
    <text evidence="10">IleRS has two distinct active sites: one for aminoacylation and one for editing. The misactivated valine is translocated from the active site to the editing site, which sterically excludes the correctly activated isoleucine. The single editing site contains two valyl binding pockets, one specific for each substrate (Val-AMP or Val-tRNA(Ile)).</text>
</comment>
<comment type="catalytic activity">
    <reaction evidence="9 10">
        <text>tRNA(Ile) + L-isoleucine + ATP = L-isoleucyl-tRNA(Ile) + AMP + diphosphate</text>
        <dbReference type="Rhea" id="RHEA:11060"/>
        <dbReference type="Rhea" id="RHEA-COMP:9666"/>
        <dbReference type="Rhea" id="RHEA-COMP:9695"/>
        <dbReference type="ChEBI" id="CHEBI:30616"/>
        <dbReference type="ChEBI" id="CHEBI:33019"/>
        <dbReference type="ChEBI" id="CHEBI:58045"/>
        <dbReference type="ChEBI" id="CHEBI:78442"/>
        <dbReference type="ChEBI" id="CHEBI:78528"/>
        <dbReference type="ChEBI" id="CHEBI:456215"/>
        <dbReference type="EC" id="6.1.1.5"/>
    </reaction>
</comment>
<dbReference type="GO" id="GO:0008270">
    <property type="term" value="F:zinc ion binding"/>
    <property type="evidence" value="ECO:0007669"/>
    <property type="project" value="UniProtKB-UniRule"/>
</dbReference>